<dbReference type="EMBL" id="CP058909">
    <property type="protein sequence ID" value="QLH81637.1"/>
    <property type="molecule type" value="Genomic_DNA"/>
</dbReference>
<evidence type="ECO:0000313" key="2">
    <source>
        <dbReference type="EMBL" id="QLH81637.1"/>
    </source>
</evidence>
<dbReference type="Proteomes" id="UP000509346">
    <property type="component" value="Chromosome"/>
</dbReference>
<dbReference type="AlphaFoldDB" id="A0A7D5P5V7"/>
<accession>A0A7D5P5V7</accession>
<keyword evidence="3" id="KW-1185">Reference proteome</keyword>
<sequence>MNRATPIEARGRRNWVVRAYGRALGGLFAALVATFLLYLPFSTRLLPAVRPVAPLEPGFRAEWARLFGFDVVQPYAFQFVDFLVSRLTSPLISGPFVVAGALTLALVVRNRRA</sequence>
<dbReference type="OrthoDB" id="374152at2157"/>
<dbReference type="RefSeq" id="WP_179921822.1">
    <property type="nucleotide sequence ID" value="NZ_CP058909.1"/>
</dbReference>
<name>A0A7D5P5V7_9EURY</name>
<evidence type="ECO:0000313" key="3">
    <source>
        <dbReference type="Proteomes" id="UP000509346"/>
    </source>
</evidence>
<reference evidence="2 3" key="1">
    <citation type="submission" date="2020-07" db="EMBL/GenBank/DDBJ databases">
        <title>Halosimplex litoreum sp. nov. and Halosimplex rubrum sp. nov., isolated from different salt environments.</title>
        <authorList>
            <person name="Cui H."/>
        </authorList>
    </citation>
    <scope>NUCLEOTIDE SEQUENCE [LARGE SCALE GENOMIC DNA]</scope>
    <source>
        <strain evidence="2 3">R2</strain>
    </source>
</reference>
<protein>
    <submittedName>
        <fullName evidence="2">Uncharacterized protein</fullName>
    </submittedName>
</protein>
<gene>
    <name evidence="2" type="ORF">HZS54_08355</name>
</gene>
<proteinExistence type="predicted"/>
<feature type="transmembrane region" description="Helical" evidence="1">
    <location>
        <begin position="87"/>
        <end position="108"/>
    </location>
</feature>
<dbReference type="KEGG" id="hpel:HZS54_08355"/>
<keyword evidence="1" id="KW-0472">Membrane</keyword>
<evidence type="ECO:0000256" key="1">
    <source>
        <dbReference type="SAM" id="Phobius"/>
    </source>
</evidence>
<keyword evidence="1" id="KW-1133">Transmembrane helix</keyword>
<organism evidence="2 3">
    <name type="scientific">Halosimplex pelagicum</name>
    <dbReference type="NCBI Taxonomy" id="869886"/>
    <lineage>
        <taxon>Archaea</taxon>
        <taxon>Methanobacteriati</taxon>
        <taxon>Methanobacteriota</taxon>
        <taxon>Stenosarchaea group</taxon>
        <taxon>Halobacteria</taxon>
        <taxon>Halobacteriales</taxon>
        <taxon>Haloarculaceae</taxon>
        <taxon>Halosimplex</taxon>
    </lineage>
</organism>
<keyword evidence="1" id="KW-0812">Transmembrane</keyword>
<dbReference type="GeneID" id="56082594"/>
<feature type="transmembrane region" description="Helical" evidence="1">
    <location>
        <begin position="20"/>
        <end position="41"/>
    </location>
</feature>